<evidence type="ECO:0000256" key="6">
    <source>
        <dbReference type="ARBA" id="ARBA00076308"/>
    </source>
</evidence>
<dbReference type="CDD" id="cd11060">
    <property type="entry name" value="CYP57A1-like"/>
    <property type="match status" value="1"/>
</dbReference>
<dbReference type="Gene3D" id="1.10.630.10">
    <property type="entry name" value="Cytochrome P450"/>
    <property type="match status" value="1"/>
</dbReference>
<keyword evidence="8" id="KW-0349">Heme</keyword>
<comment type="cofactor">
    <cofactor evidence="8">
        <name>heme</name>
        <dbReference type="ChEBI" id="CHEBI:30413"/>
    </cofactor>
</comment>
<dbReference type="Pfam" id="PF00067">
    <property type="entry name" value="p450"/>
    <property type="match status" value="1"/>
</dbReference>
<protein>
    <recommendedName>
        <fullName evidence="6">TBP-associated factor 6</fullName>
    </recommendedName>
    <alternativeName>
        <fullName evidence="7">Transcription initiation factor TFIID subunit 6</fullName>
    </alternativeName>
</protein>
<feature type="binding site" description="axial binding residue" evidence="8">
    <location>
        <position position="434"/>
    </location>
    <ligand>
        <name>heme</name>
        <dbReference type="ChEBI" id="CHEBI:30413"/>
    </ligand>
    <ligandPart>
        <name>Fe</name>
        <dbReference type="ChEBI" id="CHEBI:18248"/>
    </ligandPart>
</feature>
<dbReference type="InterPro" id="IPR009072">
    <property type="entry name" value="Histone-fold"/>
</dbReference>
<dbReference type="GO" id="GO:0016705">
    <property type="term" value="F:oxidoreductase activity, acting on paired donors, with incorporation or reduction of molecular oxygen"/>
    <property type="evidence" value="ECO:0007669"/>
    <property type="project" value="InterPro"/>
</dbReference>
<dbReference type="AlphaFoldDB" id="A0A2S6CAT4"/>
<dbReference type="GO" id="GO:0046982">
    <property type="term" value="F:protein heterodimerization activity"/>
    <property type="evidence" value="ECO:0007669"/>
    <property type="project" value="InterPro"/>
</dbReference>
<evidence type="ECO:0000256" key="2">
    <source>
        <dbReference type="ARBA" id="ARBA00007688"/>
    </source>
</evidence>
<dbReference type="PRINTS" id="PR00463">
    <property type="entry name" value="EP450I"/>
</dbReference>
<feature type="domain" description="TATA box binding protein associated factor (TAF) histone-like fold" evidence="9">
    <location>
        <begin position="507"/>
        <end position="570"/>
    </location>
</feature>
<keyword evidence="11" id="KW-1185">Reference proteome</keyword>
<dbReference type="InterPro" id="IPR002401">
    <property type="entry name" value="Cyt_P450_E_grp-I"/>
</dbReference>
<dbReference type="PRINTS" id="PR00385">
    <property type="entry name" value="P450"/>
</dbReference>
<dbReference type="SMART" id="SM00803">
    <property type="entry name" value="TAF"/>
    <property type="match status" value="1"/>
</dbReference>
<evidence type="ECO:0000259" key="9">
    <source>
        <dbReference type="SMART" id="SM00803"/>
    </source>
</evidence>
<dbReference type="Pfam" id="PF07571">
    <property type="entry name" value="TAF6_C"/>
    <property type="match status" value="1"/>
</dbReference>
<dbReference type="GO" id="GO:0000124">
    <property type="term" value="C:SAGA complex"/>
    <property type="evidence" value="ECO:0007669"/>
    <property type="project" value="InterPro"/>
</dbReference>
<accession>A0A2S6CAT4</accession>
<dbReference type="GO" id="GO:0016251">
    <property type="term" value="F:RNA polymerase II general transcription initiation factor activity"/>
    <property type="evidence" value="ECO:0007669"/>
    <property type="project" value="InterPro"/>
</dbReference>
<evidence type="ECO:0000313" key="11">
    <source>
        <dbReference type="Proteomes" id="UP000237631"/>
    </source>
</evidence>
<dbReference type="SUPFAM" id="SSF47113">
    <property type="entry name" value="Histone-fold"/>
    <property type="match status" value="1"/>
</dbReference>
<evidence type="ECO:0000256" key="8">
    <source>
        <dbReference type="PIRSR" id="PIRSR602401-1"/>
    </source>
</evidence>
<keyword evidence="3" id="KW-0805">Transcription regulation</keyword>
<dbReference type="PANTHER" id="PTHR10221:SF9">
    <property type="entry name" value="TRANSCRIPTION INITIATION FACTOR TFIID SUBUNIT 6"/>
    <property type="match status" value="1"/>
</dbReference>
<evidence type="ECO:0000313" key="10">
    <source>
        <dbReference type="EMBL" id="PPJ56773.1"/>
    </source>
</evidence>
<gene>
    <name evidence="10" type="ORF">CBER1_09100</name>
</gene>
<dbReference type="CDD" id="cd22931">
    <property type="entry name" value="HFD_TAF6"/>
    <property type="match status" value="1"/>
</dbReference>
<dbReference type="FunFam" id="1.25.40.770:FF:000001">
    <property type="entry name" value="Transcription initiation factor TFIID subunit 6"/>
    <property type="match status" value="1"/>
</dbReference>
<dbReference type="GO" id="GO:0051123">
    <property type="term" value="P:RNA polymerase II preinitiation complex assembly"/>
    <property type="evidence" value="ECO:0007669"/>
    <property type="project" value="TreeGrafter"/>
</dbReference>
<dbReference type="PANTHER" id="PTHR10221">
    <property type="entry name" value="TRANSCRIPTION INITIATION FACTOR TFIID SUBUNIT 6"/>
    <property type="match status" value="1"/>
</dbReference>
<dbReference type="Gene3D" id="1.25.40.770">
    <property type="entry name" value="TAF6, C-terminal HEAT repeat domain"/>
    <property type="match status" value="1"/>
</dbReference>
<keyword evidence="8" id="KW-0479">Metal-binding</keyword>
<dbReference type="InterPro" id="IPR037796">
    <property type="entry name" value="TAF6"/>
</dbReference>
<dbReference type="FunFam" id="1.10.20.10:FF:000033">
    <property type="entry name" value="Transcription initiation factor TFIID complex subunit"/>
    <property type="match status" value="1"/>
</dbReference>
<dbReference type="Gene3D" id="1.10.20.10">
    <property type="entry name" value="Histone, subunit A"/>
    <property type="match status" value="1"/>
</dbReference>
<dbReference type="Pfam" id="PF02969">
    <property type="entry name" value="TAF"/>
    <property type="match status" value="1"/>
</dbReference>
<dbReference type="CDD" id="cd08050">
    <property type="entry name" value="TAF6C"/>
    <property type="match status" value="1"/>
</dbReference>
<dbReference type="InterPro" id="IPR016024">
    <property type="entry name" value="ARM-type_fold"/>
</dbReference>
<dbReference type="GO" id="GO:0005506">
    <property type="term" value="F:iron ion binding"/>
    <property type="evidence" value="ECO:0007669"/>
    <property type="project" value="InterPro"/>
</dbReference>
<proteinExistence type="inferred from homology"/>
<evidence type="ECO:0000256" key="3">
    <source>
        <dbReference type="ARBA" id="ARBA00023015"/>
    </source>
</evidence>
<dbReference type="GO" id="GO:0003713">
    <property type="term" value="F:transcription coactivator activity"/>
    <property type="evidence" value="ECO:0007669"/>
    <property type="project" value="TreeGrafter"/>
</dbReference>
<evidence type="ECO:0000256" key="4">
    <source>
        <dbReference type="ARBA" id="ARBA00023163"/>
    </source>
</evidence>
<dbReference type="InterPro" id="IPR046344">
    <property type="entry name" value="TAF6_C_sf"/>
</dbReference>
<dbReference type="Proteomes" id="UP000237631">
    <property type="component" value="Unassembled WGS sequence"/>
</dbReference>
<dbReference type="SUPFAM" id="SSF48264">
    <property type="entry name" value="Cytochrome P450"/>
    <property type="match status" value="1"/>
</dbReference>
<comment type="caution">
    <text evidence="10">The sequence shown here is derived from an EMBL/GenBank/DDBJ whole genome shotgun (WGS) entry which is preliminary data.</text>
</comment>
<keyword evidence="8" id="KW-0408">Iron</keyword>
<keyword evidence="4" id="KW-0804">Transcription</keyword>
<dbReference type="InterPro" id="IPR011442">
    <property type="entry name" value="TAF6_C"/>
</dbReference>
<dbReference type="InterPro" id="IPR001128">
    <property type="entry name" value="Cyt_P450"/>
</dbReference>
<name>A0A2S6CAT4_9PEZI</name>
<dbReference type="OrthoDB" id="3934656at2759"/>
<evidence type="ECO:0000256" key="1">
    <source>
        <dbReference type="ARBA" id="ARBA00004123"/>
    </source>
</evidence>
<dbReference type="GO" id="GO:0006325">
    <property type="term" value="P:chromatin organization"/>
    <property type="evidence" value="ECO:0007669"/>
    <property type="project" value="UniProtKB-ARBA"/>
</dbReference>
<dbReference type="InterPro" id="IPR036396">
    <property type="entry name" value="Cyt_P450_sf"/>
</dbReference>
<dbReference type="GO" id="GO:0005669">
    <property type="term" value="C:transcription factor TFIID complex"/>
    <property type="evidence" value="ECO:0007669"/>
    <property type="project" value="InterPro"/>
</dbReference>
<dbReference type="SUPFAM" id="SSF48371">
    <property type="entry name" value="ARM repeat"/>
    <property type="match status" value="1"/>
</dbReference>
<keyword evidence="5" id="KW-0539">Nucleus</keyword>
<dbReference type="InterPro" id="IPR004823">
    <property type="entry name" value="TAF_TATA-bd_Histone-like_dom"/>
</dbReference>
<organism evidence="10 11">
    <name type="scientific">Cercospora berteroae</name>
    <dbReference type="NCBI Taxonomy" id="357750"/>
    <lineage>
        <taxon>Eukaryota</taxon>
        <taxon>Fungi</taxon>
        <taxon>Dikarya</taxon>
        <taxon>Ascomycota</taxon>
        <taxon>Pezizomycotina</taxon>
        <taxon>Dothideomycetes</taxon>
        <taxon>Dothideomycetidae</taxon>
        <taxon>Mycosphaerellales</taxon>
        <taxon>Mycosphaerellaceae</taxon>
        <taxon>Cercospora</taxon>
    </lineage>
</organism>
<comment type="subcellular location">
    <subcellularLocation>
        <location evidence="1">Nucleus</location>
    </subcellularLocation>
</comment>
<dbReference type="EMBL" id="PNEN01000510">
    <property type="protein sequence ID" value="PPJ56773.1"/>
    <property type="molecule type" value="Genomic_DNA"/>
</dbReference>
<reference evidence="11" key="1">
    <citation type="journal article" date="2017" name="bioRxiv">
        <title>Conservation of a gene cluster reveals novel cercosporin biosynthetic mechanisms and extends production to the genus Colletotrichum.</title>
        <authorList>
            <person name="de Jonge R."/>
            <person name="Ebert M.K."/>
            <person name="Huitt-Roehl C.R."/>
            <person name="Pal P."/>
            <person name="Suttle J.C."/>
            <person name="Spanner R.E."/>
            <person name="Neubauer J.D."/>
            <person name="Jurick W.M.II."/>
            <person name="Stott K.A."/>
            <person name="Secor G.A."/>
            <person name="Thomma B.P.H.J."/>
            <person name="Van de Peer Y."/>
            <person name="Townsend C.A."/>
            <person name="Bolton M.D."/>
        </authorList>
    </citation>
    <scope>NUCLEOTIDE SEQUENCE [LARGE SCALE GENOMIC DNA]</scope>
    <source>
        <strain evidence="11">CBS538.71</strain>
    </source>
</reference>
<evidence type="ECO:0000256" key="5">
    <source>
        <dbReference type="ARBA" id="ARBA00023242"/>
    </source>
</evidence>
<sequence>MALPSRIAVAAVTLLAVYYIVGSILSYRRLRQFKGPPLASFSRFWLFWKESKGTLPHAQVAALEKYGSPARIGHDLLVTDDAELIRHINAPGSRWTRSGWYDAMRMDPRQDNVFSTRNEEAHVDLKAKEAGGYNGRDINTLEPDIDSRIGEFIGLIRKHEGKVVDFAPKVRYFVLDVLSTVAFGRPFGFMAADEDKWDYCQTSDDFTLILGLTANHSSVRWLLSQDWVQALAAPKTTDKNGIGPALAFAHKAVSERYGPDAKSRKDMLGHFVNKGLSQVQCECEAFLQIMAGTDSSATILRCAIFSLAGNPRVYAKLRAEIDGVLGQNASVRYPDVLKLEYLKAVIWETIRLFPPLFGLKEKCAPVGGDEFNGVFYPEGSSVAGCDAAMMRRKDVFGDDASFFRPERLLEGDDALRRKRMQTVEVAFGSGKYLCLGKHIAMIELHKTIVAIMRNFDFAMADAMRAVDDVLHNVHQQKNMNLCATPTGRELTSPSAQGATADGKMASVWNPENVTDVAESVGIASLHRDVSEHLARDVEYRMSQVLEEALKFMRHAKRTTLTTQDISHALRVLDVEPLYGYESTRPLRFGEASIGPGQPLFYVEDEEVDFEKLINAPLPKVPREISFTGHWLAVEGVQPSIPQNPTQADQRGQELAGKGQNANTLAALSGNDNVAVKPLVKHVLSKELQLYFERICAAILDEENVEYQAAALASLRSDPGLHQLVPYFIQFVADKVTHNMKSLFILLQSMRLVESLLSNPSLYIAPYVSSLIPSILTCVVGKHLGASSKDQSDAHFVLRSFSSSLLSKIAKDFGDSSSTLKPRIARSCMKHFLDSHKPFGTHYGAINALRDIAGPAGVRQLILPHLKAYDVHLQEGLKDDAKRPHAEKVVEAIVGALETLEQDAVGHGNQTNGHPEGAALKERLNELLGEAVAQAVLAKERPSLINAVLEKEVEL</sequence>
<dbReference type="GO" id="GO:0020037">
    <property type="term" value="F:heme binding"/>
    <property type="evidence" value="ECO:0007669"/>
    <property type="project" value="InterPro"/>
</dbReference>
<dbReference type="STRING" id="357750.A0A2S6CAT4"/>
<evidence type="ECO:0000256" key="7">
    <source>
        <dbReference type="ARBA" id="ARBA00093655"/>
    </source>
</evidence>
<dbReference type="GO" id="GO:0046695">
    <property type="term" value="C:SLIK (SAGA-like) complex"/>
    <property type="evidence" value="ECO:0007669"/>
    <property type="project" value="InterPro"/>
</dbReference>
<dbReference type="GO" id="GO:0004497">
    <property type="term" value="F:monooxygenase activity"/>
    <property type="evidence" value="ECO:0007669"/>
    <property type="project" value="InterPro"/>
</dbReference>
<comment type="similarity">
    <text evidence="2">Belongs to the TAF6 family.</text>
</comment>